<evidence type="ECO:0000259" key="3">
    <source>
        <dbReference type="PROSITE" id="PS51272"/>
    </source>
</evidence>
<organism evidence="5 6">
    <name type="scientific">Paenibacillus aurantiacus</name>
    <dbReference type="NCBI Taxonomy" id="1936118"/>
    <lineage>
        <taxon>Bacteria</taxon>
        <taxon>Bacillati</taxon>
        <taxon>Bacillota</taxon>
        <taxon>Bacilli</taxon>
        <taxon>Bacillales</taxon>
        <taxon>Paenibacillaceae</taxon>
        <taxon>Paenibacillus</taxon>
    </lineage>
</organism>
<dbReference type="InterPro" id="IPR055188">
    <property type="entry name" value="Choice_anch_I"/>
</dbReference>
<dbReference type="InterPro" id="IPR008964">
    <property type="entry name" value="Invasin/intimin_cell_adhesion"/>
</dbReference>
<feature type="domain" description="SLH" evidence="3">
    <location>
        <begin position="1314"/>
        <end position="1375"/>
    </location>
</feature>
<dbReference type="PROSITE" id="PS51272">
    <property type="entry name" value="SLH"/>
    <property type="match status" value="3"/>
</dbReference>
<dbReference type="InterPro" id="IPR003343">
    <property type="entry name" value="Big_2"/>
</dbReference>
<dbReference type="Gene3D" id="2.60.40.1080">
    <property type="match status" value="1"/>
</dbReference>
<dbReference type="PANTHER" id="PTHR46928:SF1">
    <property type="entry name" value="MESENCHYME-SPECIFIC CELL SURFACE GLYCOPROTEIN"/>
    <property type="match status" value="1"/>
</dbReference>
<evidence type="ECO:0000313" key="5">
    <source>
        <dbReference type="EMBL" id="MFB9327708.1"/>
    </source>
</evidence>
<dbReference type="InterPro" id="IPR001322">
    <property type="entry name" value="Lamin_tail_dom"/>
</dbReference>
<feature type="region of interest" description="Disordered" evidence="1">
    <location>
        <begin position="756"/>
        <end position="783"/>
    </location>
</feature>
<evidence type="ECO:0000256" key="2">
    <source>
        <dbReference type="SAM" id="SignalP"/>
    </source>
</evidence>
<accession>A0ABV5KTZ7</accession>
<sequence length="1375" mass="142318">MNKRSRQLLTGVLAAGIVMNTAIAGGQALAADHGSAAAVSVLPGTPYKADGTYDVSVPHVIINQVYGGGTAEAADTYVSNGFIELYNPTEGDIALNGWSIHYAYADDPVTGESGDWQKLVLSGTIKAKSFYLVAAAPTGASAATLKVDISTPDKYDLAWPNTFINNKALKVVLMSDDATIANTDKNPFATKPAGYVDMLGTAGNDKDTSKIDGYETEYPSGKPNANSKKIGLRRQSFTDTDNNKTDFVPIDYSSAATPLEDVRPHSGKELKLGLTTALLPGATAGSAYSAVIQAEGGTKPYTFSSTTLPEGIRLNPATGELTGTPAAAGSVDVTFTVTDSKQAVATKVLALTVAAAPVHTFTDRITMRKLGEYSVGTTNKDGGVAEIVKYNADNGKFYLVNGSGNPPSLEIVKLDADGKLTHERTIEVKALSETDGFAYGDLTSVDVNTAADRVFVAVQEAGAAKTGKILELDYDGNLMKAYKSGIQPDMIKSTQDGRYVLTANEGEPRTSSIDPEGGVTIVDRQSGTTSEAKFNVPAIIGDNVHIRGASESGQIRGEGKKTDAIFDLEPEYIALSADQATAYVSLQENNAIAVLDIAAKQFTAVKGLGFKDLSDPNNALDVVKDKSIKLENVPFKGMYMPDGIATFTVSGKTYLLSANEGDVTDWTGREDNAPSRKNGAKLSAVKGSLDPNSEAAKFLSGKTAYDGIEVATDMGNDSVYMFGGRSFSIWDASTLAQVYDSGNDFEKITAERLPTHFNASNNDVDLDSRSAKKGPEPEDVKSGKVGSRTLAFVGLERIGGIMTYDVSDPAKPAFVNYTNTRDFNKANAEDTDTAPEGLEFIPAENSPTGRPLLLVAYEVGGRVSVLELNVTKVTLDSKTLSLTVGGQSGQLNAKVEPVGDREAKVSWLTSNLDVAKVDASGKVQPVGAGTAVITALSADGYGYAQSTVTVSSATYVPVPNPGGTVSSGSDAVKASVTTATENGVMTAKIAVKSVVTGSEVSAEIGEAAVADALAKLSGAAASLLELQATDAADARQVSFKVPGGAIAKLAASSLPAVKLSAGLATITLDRASLQAVYKSAGSGDVAITVAKAANGAVTGEGSSLIGSRPVVDLTIATGGKNVGSFDGGRVQVSIPYTPAGGEDPNAVVVLYAAGNGRLETVANGRYDADSGTVSFTANHFSRYAVGYNNVAFGDANGSYALSAITYLSARGVINGVAEGKFAPERQVSRADFALLLARLAGADTSQSAGAAFADVKPSAYYAGAVSWASQAGIVSGVGQERFDPNASITREQMAVMIKRFADAVDYELPKQAQSAAFQDAASISPFAKDAVDALQAAGLLGGKPTAGGSVFAPKDTASRAEAAVLLAALLQGMSE</sequence>
<dbReference type="RefSeq" id="WP_377496290.1">
    <property type="nucleotide sequence ID" value="NZ_JBHMDO010000028.1"/>
</dbReference>
<dbReference type="Pfam" id="PF22494">
    <property type="entry name" value="choice_anch_I"/>
    <property type="match status" value="1"/>
</dbReference>
<dbReference type="InterPro" id="IPR052956">
    <property type="entry name" value="Mesenchyme-surface_protein"/>
</dbReference>
<dbReference type="InterPro" id="IPR001119">
    <property type="entry name" value="SLH_dom"/>
</dbReference>
<reference evidence="5 6" key="1">
    <citation type="submission" date="2024-09" db="EMBL/GenBank/DDBJ databases">
        <authorList>
            <person name="Sun Q."/>
            <person name="Mori K."/>
        </authorList>
    </citation>
    <scope>NUCLEOTIDE SEQUENCE [LARGE SCALE GENOMIC DNA]</scope>
    <source>
        <strain evidence="5 6">TISTR 2452</strain>
    </source>
</reference>
<proteinExistence type="predicted"/>
<feature type="compositionally biased region" description="Basic and acidic residues" evidence="1">
    <location>
        <begin position="766"/>
        <end position="782"/>
    </location>
</feature>
<keyword evidence="2" id="KW-0732">Signal</keyword>
<feature type="domain" description="SLH" evidence="3">
    <location>
        <begin position="1187"/>
        <end position="1247"/>
    </location>
</feature>
<dbReference type="Pfam" id="PF00395">
    <property type="entry name" value="SLH"/>
    <property type="match status" value="3"/>
</dbReference>
<dbReference type="Gene3D" id="2.60.40.10">
    <property type="entry name" value="Immunoglobulins"/>
    <property type="match status" value="1"/>
</dbReference>
<feature type="chain" id="PRO_5046004824" evidence="2">
    <location>
        <begin position="25"/>
        <end position="1375"/>
    </location>
</feature>
<protein>
    <submittedName>
        <fullName evidence="5">Choice-of-anchor I family protein</fullName>
    </submittedName>
</protein>
<dbReference type="Pfam" id="PF05345">
    <property type="entry name" value="He_PIG"/>
    <property type="match status" value="1"/>
</dbReference>
<gene>
    <name evidence="5" type="ORF">ACFFSY_17410</name>
</gene>
<dbReference type="Proteomes" id="UP001589747">
    <property type="component" value="Unassembled WGS sequence"/>
</dbReference>
<evidence type="ECO:0000256" key="1">
    <source>
        <dbReference type="SAM" id="MobiDB-lite"/>
    </source>
</evidence>
<dbReference type="SUPFAM" id="SSF49373">
    <property type="entry name" value="Invasin/intimin cell-adhesion fragments"/>
    <property type="match status" value="1"/>
</dbReference>
<dbReference type="SUPFAM" id="SSF50969">
    <property type="entry name" value="YVTN repeat-like/Quinoprotein amine dehydrogenase"/>
    <property type="match status" value="1"/>
</dbReference>
<feature type="domain" description="LTD" evidence="4">
    <location>
        <begin position="51"/>
        <end position="220"/>
    </location>
</feature>
<name>A0ABV5KTZ7_9BACL</name>
<dbReference type="InterPro" id="IPR015919">
    <property type="entry name" value="Cadherin-like_sf"/>
</dbReference>
<feature type="signal peptide" evidence="2">
    <location>
        <begin position="1"/>
        <end position="24"/>
    </location>
</feature>
<feature type="domain" description="SLH" evidence="3">
    <location>
        <begin position="1248"/>
        <end position="1311"/>
    </location>
</feature>
<dbReference type="InterPro" id="IPR013783">
    <property type="entry name" value="Ig-like_fold"/>
</dbReference>
<dbReference type="PANTHER" id="PTHR46928">
    <property type="entry name" value="MESENCHYME-SPECIFIC CELL SURFACE GLYCOPROTEIN"/>
    <property type="match status" value="1"/>
</dbReference>
<comment type="caution">
    <text evidence="5">The sequence shown here is derived from an EMBL/GenBank/DDBJ whole genome shotgun (WGS) entry which is preliminary data.</text>
</comment>
<dbReference type="NCBIfam" id="NF038117">
    <property type="entry name" value="choice_anch_I"/>
    <property type="match status" value="1"/>
</dbReference>
<dbReference type="SUPFAM" id="SSF49313">
    <property type="entry name" value="Cadherin-like"/>
    <property type="match status" value="1"/>
</dbReference>
<dbReference type="Pfam" id="PF02368">
    <property type="entry name" value="Big_2"/>
    <property type="match status" value="1"/>
</dbReference>
<dbReference type="InterPro" id="IPR011044">
    <property type="entry name" value="Quino_amine_DH_bsu"/>
</dbReference>
<keyword evidence="6" id="KW-1185">Reference proteome</keyword>
<dbReference type="EMBL" id="JBHMDO010000028">
    <property type="protein sequence ID" value="MFB9327708.1"/>
    <property type="molecule type" value="Genomic_DNA"/>
</dbReference>
<evidence type="ECO:0000313" key="6">
    <source>
        <dbReference type="Proteomes" id="UP001589747"/>
    </source>
</evidence>
<evidence type="ECO:0000259" key="4">
    <source>
        <dbReference type="PROSITE" id="PS51841"/>
    </source>
</evidence>
<dbReference type="Pfam" id="PF00932">
    <property type="entry name" value="LTD"/>
    <property type="match status" value="1"/>
</dbReference>
<dbReference type="PROSITE" id="PS51841">
    <property type="entry name" value="LTD"/>
    <property type="match status" value="1"/>
</dbReference>
<dbReference type="SMART" id="SM00635">
    <property type="entry name" value="BID_2"/>
    <property type="match status" value="2"/>
</dbReference>